<gene>
    <name evidence="3" type="ORF">EIP91_001122</name>
</gene>
<name>A0A4R0RHL2_9APHY</name>
<evidence type="ECO:0000259" key="2">
    <source>
        <dbReference type="PROSITE" id="PS51984"/>
    </source>
</evidence>
<feature type="compositionally biased region" description="Basic and acidic residues" evidence="1">
    <location>
        <begin position="72"/>
        <end position="86"/>
    </location>
</feature>
<dbReference type="AlphaFoldDB" id="A0A4R0RHL2"/>
<dbReference type="InterPro" id="IPR033699">
    <property type="entry name" value="POLO_box_Plk4_1"/>
</dbReference>
<evidence type="ECO:0000313" key="4">
    <source>
        <dbReference type="Proteomes" id="UP000292702"/>
    </source>
</evidence>
<feature type="domain" description="Cryptic POLO box 1 (CPB1)" evidence="2">
    <location>
        <begin position="98"/>
        <end position="206"/>
    </location>
</feature>
<sequence>MSSAPAIDETRIPRFYDVSSSVSAIKPTSARPDTPPASEISSTNDCEDVDDMGGRVVHTQLPHPLLLPNSRPTKDTDQSKTHRDVATSKSFGAPIAQTEGGHMCALSTAYLTPQTLKVAKGQVTVLPSLSVLVDLREGERRSGRKGVEVLRVTSDGQKIEVHSAPHLSTPCCLAEPTATFSLDQLPLPYQKQYRDACEILDQLKQRVPKVYMVIRSAFPRYMLMANEPAGDIEVVAPPPLQRKQSAKGKERELSTSRVETRVRYSRQSKTVEISRSAEGSALTGLAGEWTRKIFRVASENSHHLELVQADVSALAQPDQALLRLLTQFLPVCDTVANFSSLSPTIAAEEHSPGRLSPAPVHPGTARVKILAPLATPTVDDTQQSARLPSSSDETTCISTAAATGSNTTLLSQLDLAPRPARLPLAPSATCSEDLAKRPLRFRLKIPTHLPKESVRRFSPGIGWTSYDASTEQSPQIVTLFLDGASLVVNIGERHLEFIDAYGTSSKYLDGEWCDVPGVAEMMRMFETAVDSLVSAVL</sequence>
<dbReference type="InterPro" id="IPR046437">
    <property type="entry name" value="Ser_Thr-PK_POLO_box_1_sf"/>
</dbReference>
<protein>
    <recommendedName>
        <fullName evidence="2">Cryptic POLO box 1 (CPB1) domain-containing protein</fullName>
    </recommendedName>
</protein>
<dbReference type="OrthoDB" id="2753763at2759"/>
<accession>A0A4R0RHL2</accession>
<reference evidence="3 4" key="1">
    <citation type="submission" date="2018-11" db="EMBL/GenBank/DDBJ databases">
        <title>Genome assembly of Steccherinum ochraceum LE-BIN_3174, the white-rot fungus of the Steccherinaceae family (The Residual Polyporoid clade, Polyporales, Basidiomycota).</title>
        <authorList>
            <person name="Fedorova T.V."/>
            <person name="Glazunova O.A."/>
            <person name="Landesman E.O."/>
            <person name="Moiseenko K.V."/>
            <person name="Psurtseva N.V."/>
            <person name="Savinova O.S."/>
            <person name="Shakhova N.V."/>
            <person name="Tyazhelova T.V."/>
            <person name="Vasina D.V."/>
        </authorList>
    </citation>
    <scope>NUCLEOTIDE SEQUENCE [LARGE SCALE GENOMIC DNA]</scope>
    <source>
        <strain evidence="3 4">LE-BIN_3174</strain>
    </source>
</reference>
<feature type="region of interest" description="Disordered" evidence="1">
    <location>
        <begin position="18"/>
        <end position="45"/>
    </location>
</feature>
<dbReference type="Proteomes" id="UP000292702">
    <property type="component" value="Unassembled WGS sequence"/>
</dbReference>
<evidence type="ECO:0000313" key="3">
    <source>
        <dbReference type="EMBL" id="TCD66612.1"/>
    </source>
</evidence>
<dbReference type="PROSITE" id="PS51984">
    <property type="entry name" value="CPB1"/>
    <property type="match status" value="1"/>
</dbReference>
<evidence type="ECO:0000256" key="1">
    <source>
        <dbReference type="SAM" id="MobiDB-lite"/>
    </source>
</evidence>
<comment type="caution">
    <text evidence="3">The sequence shown here is derived from an EMBL/GenBank/DDBJ whole genome shotgun (WGS) entry which is preliminary data.</text>
</comment>
<keyword evidence="4" id="KW-1185">Reference proteome</keyword>
<dbReference type="EMBL" id="RWJN01000128">
    <property type="protein sequence ID" value="TCD66612.1"/>
    <property type="molecule type" value="Genomic_DNA"/>
</dbReference>
<proteinExistence type="predicted"/>
<feature type="region of interest" description="Disordered" evidence="1">
    <location>
        <begin position="60"/>
        <end position="86"/>
    </location>
</feature>
<dbReference type="STRING" id="92696.A0A4R0RHL2"/>
<organism evidence="3 4">
    <name type="scientific">Steccherinum ochraceum</name>
    <dbReference type="NCBI Taxonomy" id="92696"/>
    <lineage>
        <taxon>Eukaryota</taxon>
        <taxon>Fungi</taxon>
        <taxon>Dikarya</taxon>
        <taxon>Basidiomycota</taxon>
        <taxon>Agaricomycotina</taxon>
        <taxon>Agaricomycetes</taxon>
        <taxon>Polyporales</taxon>
        <taxon>Steccherinaceae</taxon>
        <taxon>Steccherinum</taxon>
    </lineage>
</organism>
<dbReference type="Gene3D" id="3.30.1120.120">
    <property type="match status" value="1"/>
</dbReference>